<keyword evidence="2" id="KW-0863">Zinc-finger</keyword>
<comment type="caution">
    <text evidence="4">The sequence shown here is derived from an EMBL/GenBank/DDBJ whole genome shotgun (WGS) entry which is preliminary data.</text>
</comment>
<keyword evidence="2" id="KW-0862">Zinc</keyword>
<dbReference type="SMART" id="SM00248">
    <property type="entry name" value="ANK"/>
    <property type="match status" value="2"/>
</dbReference>
<keyword evidence="5" id="KW-1185">Reference proteome</keyword>
<dbReference type="InterPro" id="IPR057250">
    <property type="entry name" value="Znf_C2HC_NPR-type"/>
</dbReference>
<dbReference type="InterPro" id="IPR002110">
    <property type="entry name" value="Ankyrin_rpt"/>
</dbReference>
<dbReference type="PROSITE" id="PS52046">
    <property type="entry name" value="ZF_C2HC_NPR"/>
    <property type="match status" value="1"/>
</dbReference>
<keyword evidence="1" id="KW-0040">ANK repeat</keyword>
<evidence type="ECO:0000256" key="1">
    <source>
        <dbReference type="PROSITE-ProRule" id="PRU00023"/>
    </source>
</evidence>
<dbReference type="PROSITE" id="PS50297">
    <property type="entry name" value="ANK_REP_REGION"/>
    <property type="match status" value="1"/>
</dbReference>
<evidence type="ECO:0000313" key="5">
    <source>
        <dbReference type="Proteomes" id="UP000236630"/>
    </source>
</evidence>
<dbReference type="Proteomes" id="UP000236630">
    <property type="component" value="Unassembled WGS sequence"/>
</dbReference>
<proteinExistence type="predicted"/>
<dbReference type="GO" id="GO:0009862">
    <property type="term" value="P:systemic acquired resistance, salicylic acid mediated signaling pathway"/>
    <property type="evidence" value="ECO:0007669"/>
    <property type="project" value="InterPro"/>
</dbReference>
<reference evidence="4 5" key="1">
    <citation type="journal article" date="2017" name="Front. Genet.">
        <title>Draft sequencing of the heterozygous diploid genome of Satsuma (Citrus unshiu Marc.) using a hybrid assembly approach.</title>
        <authorList>
            <person name="Shimizu T."/>
            <person name="Tanizawa Y."/>
            <person name="Mochizuki T."/>
            <person name="Nagasaki H."/>
            <person name="Yoshioka T."/>
            <person name="Toyoda A."/>
            <person name="Fujiyama A."/>
            <person name="Kaminuma E."/>
            <person name="Nakamura Y."/>
        </authorList>
    </citation>
    <scope>NUCLEOTIDE SEQUENCE [LARGE SCALE GENOMIC DNA]</scope>
    <source>
        <strain evidence="5">cv. Miyagawa wase</strain>
    </source>
</reference>
<comment type="caution">
    <text evidence="2">Lacks conserved residue(s) required for the propagation of feature annotation.</text>
</comment>
<dbReference type="GO" id="GO:0050832">
    <property type="term" value="P:defense response to fungus"/>
    <property type="evidence" value="ECO:0007669"/>
    <property type="project" value="TreeGrafter"/>
</dbReference>
<feature type="non-terminal residue" evidence="4">
    <location>
        <position position="215"/>
    </location>
</feature>
<accession>A0A2H5QE28</accession>
<evidence type="ECO:0000313" key="4">
    <source>
        <dbReference type="EMBL" id="GAY62897.1"/>
    </source>
</evidence>
<dbReference type="InterPro" id="IPR036770">
    <property type="entry name" value="Ankyrin_rpt-contain_sf"/>
</dbReference>
<protein>
    <recommendedName>
        <fullName evidence="3">C2HC NPR-type domain-containing protein</fullName>
    </recommendedName>
</protein>
<dbReference type="SUPFAM" id="SSF48403">
    <property type="entry name" value="Ankyrin repeat"/>
    <property type="match status" value="1"/>
</dbReference>
<evidence type="ECO:0000256" key="2">
    <source>
        <dbReference type="PROSITE-ProRule" id="PRU01391"/>
    </source>
</evidence>
<gene>
    <name evidence="4" type="ORF">CUMW_221400</name>
</gene>
<dbReference type="Gene3D" id="1.25.40.20">
    <property type="entry name" value="Ankyrin repeat-containing domain"/>
    <property type="match status" value="1"/>
</dbReference>
<evidence type="ECO:0000259" key="3">
    <source>
        <dbReference type="PROSITE" id="PS52046"/>
    </source>
</evidence>
<dbReference type="Pfam" id="PF12796">
    <property type="entry name" value="Ank_2"/>
    <property type="match status" value="1"/>
</dbReference>
<dbReference type="InterPro" id="IPR044292">
    <property type="entry name" value="NPR"/>
</dbReference>
<organism evidence="4 5">
    <name type="scientific">Citrus unshiu</name>
    <name type="common">Satsuma mandarin</name>
    <name type="synonym">Citrus nobilis var. unshiu</name>
    <dbReference type="NCBI Taxonomy" id="55188"/>
    <lineage>
        <taxon>Eukaryota</taxon>
        <taxon>Viridiplantae</taxon>
        <taxon>Streptophyta</taxon>
        <taxon>Embryophyta</taxon>
        <taxon>Tracheophyta</taxon>
        <taxon>Spermatophyta</taxon>
        <taxon>Magnoliopsida</taxon>
        <taxon>eudicotyledons</taxon>
        <taxon>Gunneridae</taxon>
        <taxon>Pentapetalae</taxon>
        <taxon>rosids</taxon>
        <taxon>malvids</taxon>
        <taxon>Sapindales</taxon>
        <taxon>Rutaceae</taxon>
        <taxon>Aurantioideae</taxon>
        <taxon>Citrus</taxon>
    </lineage>
</organism>
<dbReference type="GO" id="GO:2000031">
    <property type="term" value="P:regulation of salicylic acid mediated signaling pathway"/>
    <property type="evidence" value="ECO:0007669"/>
    <property type="project" value="InterPro"/>
</dbReference>
<dbReference type="PROSITE" id="PS50088">
    <property type="entry name" value="ANK_REPEAT"/>
    <property type="match status" value="1"/>
</dbReference>
<name>A0A2H5QE28_CITUN</name>
<dbReference type="EMBL" id="BDQV01000326">
    <property type="protein sequence ID" value="GAY62897.1"/>
    <property type="molecule type" value="Genomic_DNA"/>
</dbReference>
<dbReference type="PANTHER" id="PTHR46475:SF7">
    <property type="entry name" value="REGULATORY PROTEIN, PUTATIVE-RELATED"/>
    <property type="match status" value="1"/>
</dbReference>
<dbReference type="GO" id="GO:0042742">
    <property type="term" value="P:defense response to bacterium"/>
    <property type="evidence" value="ECO:0007669"/>
    <property type="project" value="TreeGrafter"/>
</dbReference>
<dbReference type="GO" id="GO:0005634">
    <property type="term" value="C:nucleus"/>
    <property type="evidence" value="ECO:0007669"/>
    <property type="project" value="TreeGrafter"/>
</dbReference>
<dbReference type="AlphaFoldDB" id="A0A2H5QE28"/>
<feature type="domain" description="C2HC NPR-type" evidence="3">
    <location>
        <begin position="34"/>
        <end position="48"/>
    </location>
</feature>
<dbReference type="PANTHER" id="PTHR46475">
    <property type="entry name" value="REGULATORY PROTEIN NPR3"/>
    <property type="match status" value="1"/>
</dbReference>
<dbReference type="GO" id="GO:2000022">
    <property type="term" value="P:regulation of jasmonic acid mediated signaling pathway"/>
    <property type="evidence" value="ECO:0007669"/>
    <property type="project" value="InterPro"/>
</dbReference>
<dbReference type="GO" id="GO:0008270">
    <property type="term" value="F:zinc ion binding"/>
    <property type="evidence" value="ECO:0007669"/>
    <property type="project" value="UniProtKB-KW"/>
</dbReference>
<sequence>MTDLVPHAKVGYEAFNDTLHYLYIGWPKASPPEVSTCVDDACAHLVCPPAINYAIERMYASAAFQMTEVVSFYEESEANIAEVDPMHAKIVRGICKALHSGDVELLNLLLTGYKVTLDDAYALHYAAAYCSPNFLVEVLNMGSADLNLKDARGHTVLHVAARRKEPAVLVSLLSKGACASETTSDGQTTIAICRRMTRRKDYIEATKQGQETNKD</sequence>
<keyword evidence="2" id="KW-0479">Metal-binding</keyword>
<feature type="repeat" description="ANK" evidence="1">
    <location>
        <begin position="152"/>
        <end position="184"/>
    </location>
</feature>